<dbReference type="RefSeq" id="WP_114824248.1">
    <property type="nucleotide sequence ID" value="NZ_QQSY01000001.1"/>
</dbReference>
<reference evidence="2 3" key="1">
    <citation type="submission" date="2018-07" db="EMBL/GenBank/DDBJ databases">
        <title>Dyella solisilvae sp. nov., isolated from the pine and broad-leaved mixed forest soil.</title>
        <authorList>
            <person name="Gao Z."/>
            <person name="Qiu L."/>
        </authorList>
    </citation>
    <scope>NUCLEOTIDE SEQUENCE [LARGE SCALE GENOMIC DNA]</scope>
    <source>
        <strain evidence="2 3">DHG54</strain>
    </source>
</reference>
<evidence type="ECO:0000313" key="3">
    <source>
        <dbReference type="Proteomes" id="UP000254711"/>
    </source>
</evidence>
<protein>
    <recommendedName>
        <fullName evidence="1">TfoX N-terminal domain-containing protein</fullName>
    </recommendedName>
</protein>
<evidence type="ECO:0000313" key="2">
    <source>
        <dbReference type="EMBL" id="RDJ00524.1"/>
    </source>
</evidence>
<dbReference type="InterPro" id="IPR007076">
    <property type="entry name" value="TfoX_N"/>
</dbReference>
<proteinExistence type="predicted"/>
<name>A0A370KCZ6_9GAMM</name>
<dbReference type="EMBL" id="QQSY01000001">
    <property type="protein sequence ID" value="RDJ00524.1"/>
    <property type="molecule type" value="Genomic_DNA"/>
</dbReference>
<keyword evidence="3" id="KW-1185">Reference proteome</keyword>
<gene>
    <name evidence="2" type="ORF">DVT68_06965</name>
</gene>
<sequence length="116" mass="13093">MRRDLEDAATHLGRPHDLRFHPMFGGLMAYFDEKPCAWLSAQGLALKLASADVELLLTHEGATPFRNRPDAPPSRGYVIVPPSIRQDTPRFAEWLERSASAAVAHKKRPRPKTRPR</sequence>
<evidence type="ECO:0000259" key="1">
    <source>
        <dbReference type="Pfam" id="PF04993"/>
    </source>
</evidence>
<organism evidence="2 3">
    <name type="scientific">Dyella solisilvae</name>
    <dbReference type="NCBI Taxonomy" id="1920168"/>
    <lineage>
        <taxon>Bacteria</taxon>
        <taxon>Pseudomonadati</taxon>
        <taxon>Pseudomonadota</taxon>
        <taxon>Gammaproteobacteria</taxon>
        <taxon>Lysobacterales</taxon>
        <taxon>Rhodanobacteraceae</taxon>
        <taxon>Dyella</taxon>
    </lineage>
</organism>
<dbReference type="SUPFAM" id="SSF159894">
    <property type="entry name" value="YgaC/TfoX-N like"/>
    <property type="match status" value="1"/>
</dbReference>
<dbReference type="Gene3D" id="3.30.1460.30">
    <property type="entry name" value="YgaC/TfoX-N like chaperone"/>
    <property type="match status" value="1"/>
</dbReference>
<dbReference type="OrthoDB" id="1524907at2"/>
<comment type="caution">
    <text evidence="2">The sequence shown here is derived from an EMBL/GenBank/DDBJ whole genome shotgun (WGS) entry which is preliminary data.</text>
</comment>
<accession>A0A370KCZ6</accession>
<dbReference type="Pfam" id="PF04993">
    <property type="entry name" value="TfoX_N"/>
    <property type="match status" value="1"/>
</dbReference>
<dbReference type="Proteomes" id="UP000254711">
    <property type="component" value="Unassembled WGS sequence"/>
</dbReference>
<feature type="domain" description="TfoX N-terminal" evidence="1">
    <location>
        <begin position="18"/>
        <end position="102"/>
    </location>
</feature>
<dbReference type="AlphaFoldDB" id="A0A370KCZ6"/>